<dbReference type="InterPro" id="IPR015168">
    <property type="entry name" value="SsuA/THI5"/>
</dbReference>
<evidence type="ECO:0000259" key="1">
    <source>
        <dbReference type="Pfam" id="PF09084"/>
    </source>
</evidence>
<feature type="non-terminal residue" evidence="2">
    <location>
        <position position="87"/>
    </location>
</feature>
<protein>
    <recommendedName>
        <fullName evidence="1">SsuA/THI5-like domain-containing protein</fullName>
    </recommendedName>
</protein>
<sequence length="87" mass="9815">MEVIDIGPSELPDALNNNRVDAIVIWEPHAYNALNLLGQDAIRLPSSDVYCETFNFVVMKDFAQAHPEVLNKFLRAIDKATDFMGKH</sequence>
<proteinExistence type="predicted"/>
<dbReference type="PANTHER" id="PTHR30024">
    <property type="entry name" value="ALIPHATIC SULFONATES-BINDING PROTEIN-RELATED"/>
    <property type="match status" value="1"/>
</dbReference>
<reference evidence="2" key="1">
    <citation type="journal article" date="2014" name="Front. Microbiol.">
        <title>High frequency of phylogenetically diverse reductive dehalogenase-homologous genes in deep subseafloor sedimentary metagenomes.</title>
        <authorList>
            <person name="Kawai M."/>
            <person name="Futagami T."/>
            <person name="Toyoda A."/>
            <person name="Takaki Y."/>
            <person name="Nishi S."/>
            <person name="Hori S."/>
            <person name="Arai W."/>
            <person name="Tsubouchi T."/>
            <person name="Morono Y."/>
            <person name="Uchiyama I."/>
            <person name="Ito T."/>
            <person name="Fujiyama A."/>
            <person name="Inagaki F."/>
            <person name="Takami H."/>
        </authorList>
    </citation>
    <scope>NUCLEOTIDE SEQUENCE</scope>
    <source>
        <strain evidence="2">Expedition CK06-06</strain>
    </source>
</reference>
<accession>X1V406</accession>
<comment type="caution">
    <text evidence="2">The sequence shown here is derived from an EMBL/GenBank/DDBJ whole genome shotgun (WGS) entry which is preliminary data.</text>
</comment>
<evidence type="ECO:0000313" key="2">
    <source>
        <dbReference type="EMBL" id="GAJ06916.1"/>
    </source>
</evidence>
<name>X1V406_9ZZZZ</name>
<dbReference type="EMBL" id="BARW01029203">
    <property type="protein sequence ID" value="GAJ06916.1"/>
    <property type="molecule type" value="Genomic_DNA"/>
</dbReference>
<organism evidence="2">
    <name type="scientific">marine sediment metagenome</name>
    <dbReference type="NCBI Taxonomy" id="412755"/>
    <lineage>
        <taxon>unclassified sequences</taxon>
        <taxon>metagenomes</taxon>
        <taxon>ecological metagenomes</taxon>
    </lineage>
</organism>
<dbReference type="AlphaFoldDB" id="X1V406"/>
<feature type="domain" description="SsuA/THI5-like" evidence="1">
    <location>
        <begin position="2"/>
        <end position="87"/>
    </location>
</feature>
<dbReference type="SUPFAM" id="SSF53850">
    <property type="entry name" value="Periplasmic binding protein-like II"/>
    <property type="match status" value="1"/>
</dbReference>
<dbReference type="Pfam" id="PF09084">
    <property type="entry name" value="NMT1"/>
    <property type="match status" value="1"/>
</dbReference>
<dbReference type="Gene3D" id="3.40.190.10">
    <property type="entry name" value="Periplasmic binding protein-like II"/>
    <property type="match status" value="1"/>
</dbReference>
<gene>
    <name evidence="2" type="ORF">S12H4_46988</name>
</gene>